<dbReference type="PANTHER" id="PTHR30096">
    <property type="entry name" value="4,5-DOPA DIOXYGENASE EXTRADIOL-LIKE PROTEIN"/>
    <property type="match status" value="1"/>
</dbReference>
<proteinExistence type="inferred from homology"/>
<evidence type="ECO:0000256" key="5">
    <source>
        <dbReference type="ARBA" id="ARBA00022821"/>
    </source>
</evidence>
<gene>
    <name evidence="14" type="ORF">SVIM_LOCUS319565</name>
</gene>
<dbReference type="SUPFAM" id="SSF52540">
    <property type="entry name" value="P-loop containing nucleoside triphosphate hydrolases"/>
    <property type="match status" value="1"/>
</dbReference>
<keyword evidence="4" id="KW-0677">Repeat</keyword>
<feature type="compositionally biased region" description="Basic and acidic residues" evidence="9">
    <location>
        <begin position="16"/>
        <end position="29"/>
    </location>
</feature>
<evidence type="ECO:0000259" key="11">
    <source>
        <dbReference type="Pfam" id="PF00931"/>
    </source>
</evidence>
<dbReference type="PANTHER" id="PTHR30096:SF0">
    <property type="entry name" value="4,5-DOPA DIOXYGENASE EXTRADIOL-LIKE PROTEIN"/>
    <property type="match status" value="1"/>
</dbReference>
<organism evidence="14">
    <name type="scientific">Salix viminalis</name>
    <name type="common">Common osier</name>
    <name type="synonym">Basket willow</name>
    <dbReference type="NCBI Taxonomy" id="40686"/>
    <lineage>
        <taxon>Eukaryota</taxon>
        <taxon>Viridiplantae</taxon>
        <taxon>Streptophyta</taxon>
        <taxon>Embryophyta</taxon>
        <taxon>Tracheophyta</taxon>
        <taxon>Spermatophyta</taxon>
        <taxon>Magnoliopsida</taxon>
        <taxon>eudicotyledons</taxon>
        <taxon>Gunneridae</taxon>
        <taxon>Pentapetalae</taxon>
        <taxon>rosids</taxon>
        <taxon>fabids</taxon>
        <taxon>Malpighiales</taxon>
        <taxon>Salicaceae</taxon>
        <taxon>Saliceae</taxon>
        <taxon>Salix</taxon>
    </lineage>
</organism>
<dbReference type="GO" id="GO:0008270">
    <property type="term" value="F:zinc ion binding"/>
    <property type="evidence" value="ECO:0007669"/>
    <property type="project" value="InterPro"/>
</dbReference>
<keyword evidence="10" id="KW-0472">Membrane</keyword>
<feature type="domain" description="Extradiol ring-cleavage dioxygenase class III enzyme subunit B" evidence="12">
    <location>
        <begin position="686"/>
        <end position="881"/>
    </location>
</feature>
<comment type="cofactor">
    <cofactor evidence="1">
        <name>Zn(2+)</name>
        <dbReference type="ChEBI" id="CHEBI:29105"/>
    </cofactor>
</comment>
<feature type="compositionally biased region" description="Polar residues" evidence="9">
    <location>
        <begin position="1"/>
        <end position="13"/>
    </location>
</feature>
<evidence type="ECO:0000256" key="3">
    <source>
        <dbReference type="ARBA" id="ARBA00022723"/>
    </source>
</evidence>
<dbReference type="FunFam" id="1.10.10.10:FF:000322">
    <property type="entry name" value="Probable disease resistance protein At1g63360"/>
    <property type="match status" value="1"/>
</dbReference>
<evidence type="ECO:0000256" key="8">
    <source>
        <dbReference type="ARBA" id="ARBA00023002"/>
    </source>
</evidence>
<evidence type="ECO:0000256" key="10">
    <source>
        <dbReference type="SAM" id="Phobius"/>
    </source>
</evidence>
<keyword evidence="3" id="KW-0479">Metal-binding</keyword>
<dbReference type="CDD" id="cd07363">
    <property type="entry name" value="45_DOPA_Dioxygenase"/>
    <property type="match status" value="1"/>
</dbReference>
<evidence type="ECO:0000256" key="4">
    <source>
        <dbReference type="ARBA" id="ARBA00022737"/>
    </source>
</evidence>
<dbReference type="Pfam" id="PF00931">
    <property type="entry name" value="NB-ARC"/>
    <property type="match status" value="1"/>
</dbReference>
<dbReference type="Gene3D" id="1.10.8.430">
    <property type="entry name" value="Helical domain of apoptotic protease-activating factors"/>
    <property type="match status" value="1"/>
</dbReference>
<dbReference type="Gene3D" id="3.40.830.10">
    <property type="entry name" value="LigB-like"/>
    <property type="match status" value="2"/>
</dbReference>
<dbReference type="Gene3D" id="1.10.10.10">
    <property type="entry name" value="Winged helix-like DNA-binding domain superfamily/Winged helix DNA-binding domain"/>
    <property type="match status" value="1"/>
</dbReference>
<dbReference type="AlphaFoldDB" id="A0A6N2M707"/>
<feature type="domain" description="Disease resistance protein winged helix" evidence="13">
    <location>
        <begin position="368"/>
        <end position="435"/>
    </location>
</feature>
<keyword evidence="10" id="KW-1133">Transmembrane helix</keyword>
<evidence type="ECO:0000259" key="12">
    <source>
        <dbReference type="Pfam" id="PF02900"/>
    </source>
</evidence>
<evidence type="ECO:0000259" key="13">
    <source>
        <dbReference type="Pfam" id="PF23559"/>
    </source>
</evidence>
<reference evidence="14" key="1">
    <citation type="submission" date="2019-03" db="EMBL/GenBank/DDBJ databases">
        <authorList>
            <person name="Mank J."/>
            <person name="Almeida P."/>
        </authorList>
    </citation>
    <scope>NUCLEOTIDE SEQUENCE</scope>
    <source>
        <strain evidence="14">78183</strain>
    </source>
</reference>
<keyword evidence="10" id="KW-0812">Transmembrane</keyword>
<keyword evidence="8" id="KW-0560">Oxidoreductase</keyword>
<keyword evidence="5" id="KW-0611">Plant defense</keyword>
<name>A0A6N2M707_SALVM</name>
<dbReference type="InterPro" id="IPR058922">
    <property type="entry name" value="WHD_DRP"/>
</dbReference>
<dbReference type="GO" id="GO:0008198">
    <property type="term" value="F:ferrous iron binding"/>
    <property type="evidence" value="ECO:0007669"/>
    <property type="project" value="InterPro"/>
</dbReference>
<dbReference type="GO" id="GO:0043531">
    <property type="term" value="F:ADP binding"/>
    <property type="evidence" value="ECO:0007669"/>
    <property type="project" value="InterPro"/>
</dbReference>
<feature type="region of interest" description="Disordered" evidence="9">
    <location>
        <begin position="1"/>
        <end position="30"/>
    </location>
</feature>
<evidence type="ECO:0000256" key="2">
    <source>
        <dbReference type="ARBA" id="ARBA00007581"/>
    </source>
</evidence>
<dbReference type="Gene3D" id="3.40.50.300">
    <property type="entry name" value="P-loop containing nucleotide triphosphate hydrolases"/>
    <property type="match status" value="1"/>
</dbReference>
<evidence type="ECO:0000256" key="6">
    <source>
        <dbReference type="ARBA" id="ARBA00022833"/>
    </source>
</evidence>
<evidence type="ECO:0000256" key="1">
    <source>
        <dbReference type="ARBA" id="ARBA00001947"/>
    </source>
</evidence>
<accession>A0A6N2M707</accession>
<dbReference type="Pfam" id="PF23559">
    <property type="entry name" value="WHD_DRP"/>
    <property type="match status" value="1"/>
</dbReference>
<dbReference type="InterPro" id="IPR027417">
    <property type="entry name" value="P-loop_NTPase"/>
</dbReference>
<keyword evidence="7" id="KW-0223">Dioxygenase</keyword>
<dbReference type="GO" id="GO:0016702">
    <property type="term" value="F:oxidoreductase activity, acting on single donors with incorporation of molecular oxygen, incorporation of two atoms of oxygen"/>
    <property type="evidence" value="ECO:0007669"/>
    <property type="project" value="UniProtKB-ARBA"/>
</dbReference>
<dbReference type="InterPro" id="IPR014436">
    <property type="entry name" value="Extradiol_dOase_DODA"/>
</dbReference>
<feature type="transmembrane region" description="Helical" evidence="10">
    <location>
        <begin position="612"/>
        <end position="632"/>
    </location>
</feature>
<evidence type="ECO:0008006" key="15">
    <source>
        <dbReference type="Google" id="ProtNLM"/>
    </source>
</evidence>
<evidence type="ECO:0000256" key="9">
    <source>
        <dbReference type="SAM" id="MobiDB-lite"/>
    </source>
</evidence>
<dbReference type="Pfam" id="PF02900">
    <property type="entry name" value="LigB"/>
    <property type="match status" value="1"/>
</dbReference>
<dbReference type="EMBL" id="CAADRP010001705">
    <property type="protein sequence ID" value="VFU48606.1"/>
    <property type="molecule type" value="Genomic_DNA"/>
</dbReference>
<dbReference type="InterPro" id="IPR036388">
    <property type="entry name" value="WH-like_DNA-bd_sf"/>
</dbReference>
<feature type="transmembrane region" description="Helical" evidence="10">
    <location>
        <begin position="558"/>
        <end position="578"/>
    </location>
</feature>
<comment type="similarity">
    <text evidence="2">Belongs to the DODA-type extradiol aromatic ring-opening dioxygenase family.</text>
</comment>
<evidence type="ECO:0000256" key="7">
    <source>
        <dbReference type="ARBA" id="ARBA00022964"/>
    </source>
</evidence>
<dbReference type="PRINTS" id="PR00364">
    <property type="entry name" value="DISEASERSIST"/>
</dbReference>
<dbReference type="SUPFAM" id="SSF53213">
    <property type="entry name" value="LigB-like"/>
    <property type="match status" value="2"/>
</dbReference>
<dbReference type="FunFam" id="3.40.50.300:FF:001091">
    <property type="entry name" value="Probable disease resistance protein At1g61300"/>
    <property type="match status" value="1"/>
</dbReference>
<protein>
    <recommendedName>
        <fullName evidence="15">NB-ARC domain-containing protein</fullName>
    </recommendedName>
</protein>
<dbReference type="InterPro" id="IPR042197">
    <property type="entry name" value="Apaf_helical"/>
</dbReference>
<dbReference type="InterPro" id="IPR002182">
    <property type="entry name" value="NB-ARC"/>
</dbReference>
<sequence>MSDTSPITEQANPETELARDRCSPEDLPHDALQTIPRTEPVVQVLEQINAELENLSVGAGRTQVEEEEEEDVVNDSGILVQPDAGGSSSVGLKRIPPSMTRGFPFLVSYLKPVGQAFEYNRNAIWSWLMDDEISTIGIYGMGGIGKTTMLQHIHDELLRRPDISHHVYWVTMAQDFSIYRLQNLIARHLDLDLSSEYDIRPRAKKLSEELMKKQEWILILDDLWESFELSAVGIPVPLKKGCKVILTTQSNAICQRMGSQVITKVRPLSEREAWTLFMEKLGHGITISPEVERISVDIVRECAGLPLGIITMAGSLRGVDDEDEWRRTLEKLKESKSGSKGDEVFRMLRFSYDRLDDKLQRCLLYCTLFPEDYIIKREELIDYLIHKGIIQNMLSRGAAFDKGHAMLDNLENAGLLQRIDGCRGVKMHDLVRDMAVRICKENPFAMDDWLDTQYLHRQRRKRIVIAPSKSGRTAQEQNNVVMAQQQEPLLTRELERANDLTGGGIEIPRDTPDDQDELKKLKGSKSRDMVDVLKSGWTFLLTSLILEMASAVFDQLGYALVGMVLAFVALLLATAELIHMARKERMRLLPISLRPSTRTFVPEKPAGTIVEYFGFVGAVWQCVYSTVAYAYARQKRDNPIKMCLLPSIFLSCVTKEPTVNVVDRIDTTIHDSMASPSPCTRGMMDTVYISHGSPMMAIDESIPARKFLKTWQQIFKERPKAILIISGHWDTKEPTVNVVNRNETIYDFYGFPKSMYKLKYTPPGAPLLAKRVKELLVENGFKRVHEDRTRGVDHGAWVPLMLMYPEADIPVCQLSVQTDRDGTYHYNLGKALAPLREEGILIMGSGATTHNLGTMQPSGSPVPSWALQFDTWLKNALLEGRGGWYAIWIRQACNFCNYHFLENFHSKNNFLGSFLVLGVLGFQKDLGMSFSRSLSISSLLMLPLVTSFEHALQLLIELESNRQRPSLLLTSVPNLINFVGRYEDVNHYDSRAPYGKMAHPSPDHFYPLHVAMGAAGENAKAKLVHHSWDHGTLSYASYQFTAPK</sequence>
<feature type="domain" description="NB-ARC" evidence="11">
    <location>
        <begin position="118"/>
        <end position="281"/>
    </location>
</feature>
<keyword evidence="6" id="KW-0862">Zinc</keyword>
<evidence type="ECO:0000313" key="14">
    <source>
        <dbReference type="EMBL" id="VFU48606.1"/>
    </source>
</evidence>
<dbReference type="InterPro" id="IPR004183">
    <property type="entry name" value="Xdiol_dOase_suB"/>
</dbReference>
<dbReference type="GO" id="GO:0006952">
    <property type="term" value="P:defense response"/>
    <property type="evidence" value="ECO:0007669"/>
    <property type="project" value="UniProtKB-KW"/>
</dbReference>